<gene>
    <name evidence="1" type="ORF">Bxe_A0247</name>
</gene>
<keyword evidence="2" id="KW-1185">Reference proteome</keyword>
<evidence type="ECO:0000313" key="1">
    <source>
        <dbReference type="EMBL" id="ABE32686.1"/>
    </source>
</evidence>
<dbReference type="AlphaFoldDB" id="Q13TA3"/>
<dbReference type="STRING" id="266265.Bxe_A0247"/>
<evidence type="ECO:0000313" key="2">
    <source>
        <dbReference type="Proteomes" id="UP000001817"/>
    </source>
</evidence>
<protein>
    <submittedName>
        <fullName evidence="1">Uncharacterized protein</fullName>
    </submittedName>
</protein>
<dbReference type="EMBL" id="CP000270">
    <property type="protein sequence ID" value="ABE32686.1"/>
    <property type="molecule type" value="Genomic_DNA"/>
</dbReference>
<organism evidence="1 2">
    <name type="scientific">Paraburkholderia xenovorans (strain LB400)</name>
    <dbReference type="NCBI Taxonomy" id="266265"/>
    <lineage>
        <taxon>Bacteria</taxon>
        <taxon>Pseudomonadati</taxon>
        <taxon>Pseudomonadota</taxon>
        <taxon>Betaproteobacteria</taxon>
        <taxon>Burkholderiales</taxon>
        <taxon>Burkholderiaceae</taxon>
        <taxon>Paraburkholderia</taxon>
    </lineage>
</organism>
<dbReference type="eggNOG" id="ENOG5033AR0">
    <property type="taxonomic scope" value="Bacteria"/>
</dbReference>
<dbReference type="Proteomes" id="UP000001817">
    <property type="component" value="Chromosome 1"/>
</dbReference>
<reference evidence="1 2" key="1">
    <citation type="journal article" date="2006" name="Proc. Natl. Acad. Sci. U.S.A.">
        <title>Burkholderia xenovorans LB400 harbors a multi-replicon, 9.73-Mbp genome shaped for versatility.</title>
        <authorList>
            <person name="Chain P.S."/>
            <person name="Denef V.J."/>
            <person name="Konstantinidis K.T."/>
            <person name="Vergez L.M."/>
            <person name="Agullo L."/>
            <person name="Reyes V.L."/>
            <person name="Hauser L."/>
            <person name="Cordova M."/>
            <person name="Gomez L."/>
            <person name="Gonzalez M."/>
            <person name="Land M."/>
            <person name="Lao V."/>
            <person name="Larimer F."/>
            <person name="LiPuma J.J."/>
            <person name="Mahenthiralingam E."/>
            <person name="Malfatti S.A."/>
            <person name="Marx C.J."/>
            <person name="Parnell J.J."/>
            <person name="Ramette A."/>
            <person name="Richardson P."/>
            <person name="Seeger M."/>
            <person name="Smith D."/>
            <person name="Spilker T."/>
            <person name="Sul W.J."/>
            <person name="Tsoi T.V."/>
            <person name="Ulrich L.E."/>
            <person name="Zhulin I.B."/>
            <person name="Tiedje J.M."/>
        </authorList>
    </citation>
    <scope>NUCLEOTIDE SEQUENCE [LARGE SCALE GENOMIC DNA]</scope>
    <source>
        <strain evidence="1 2">LB400</strain>
    </source>
</reference>
<name>Q13TA3_PARXL</name>
<sequence length="119" mass="13123">MRLPNVREVEEVMPVWSVAGISAEPELSISEWQILETQLGSRHFVGIDVRDCTGRVSTAIQQFDSTALRGVTSSGRVYQLVGSQGCSSNGQYIWERWCIVNGITSYTDVTADVLVEGKI</sequence>
<accession>Q13TA3</accession>
<proteinExistence type="predicted"/>
<dbReference type="KEGG" id="bxe:Bxe_A0247"/>